<dbReference type="OrthoDB" id="98455at2"/>
<dbReference type="PRINTS" id="PR00133">
    <property type="entry name" value="GLHYDRLASE3"/>
</dbReference>
<dbReference type="RefSeq" id="WP_151148262.1">
    <property type="nucleotide sequence ID" value="NZ_WAGX01000008.1"/>
</dbReference>
<dbReference type="Gene3D" id="3.20.20.300">
    <property type="entry name" value="Glycoside hydrolase, family 3, N-terminal domain"/>
    <property type="match status" value="1"/>
</dbReference>
<dbReference type="InterPro" id="IPR002772">
    <property type="entry name" value="Glyco_hydro_3_C"/>
</dbReference>
<accession>A0A7V7QHT9</accession>
<dbReference type="PANTHER" id="PTHR42715:SF10">
    <property type="entry name" value="BETA-GLUCOSIDASE"/>
    <property type="match status" value="1"/>
</dbReference>
<dbReference type="InterPro" id="IPR017853">
    <property type="entry name" value="GH"/>
</dbReference>
<gene>
    <name evidence="4" type="ORF">F7O84_17490</name>
</gene>
<dbReference type="InterPro" id="IPR036962">
    <property type="entry name" value="Glyco_hydro_3_N_sf"/>
</dbReference>
<name>A0A7V7QHT9_9FIRM</name>
<dbReference type="Pfam" id="PF00933">
    <property type="entry name" value="Glyco_hydro_3"/>
    <property type="match status" value="1"/>
</dbReference>
<dbReference type="InterPro" id="IPR013783">
    <property type="entry name" value="Ig-like_fold"/>
</dbReference>
<dbReference type="SUPFAM" id="SSF51445">
    <property type="entry name" value="(Trans)glycosidases"/>
    <property type="match status" value="1"/>
</dbReference>
<dbReference type="GO" id="GO:0004553">
    <property type="term" value="F:hydrolase activity, hydrolyzing O-glycosyl compounds"/>
    <property type="evidence" value="ECO:0007669"/>
    <property type="project" value="InterPro"/>
</dbReference>
<evidence type="ECO:0000256" key="2">
    <source>
        <dbReference type="ARBA" id="ARBA00022801"/>
    </source>
</evidence>
<proteinExistence type="inferred from homology"/>
<dbReference type="EMBL" id="WAGX01000008">
    <property type="protein sequence ID" value="KAB1434284.1"/>
    <property type="molecule type" value="Genomic_DNA"/>
</dbReference>
<dbReference type="AlphaFoldDB" id="A0A7V7QHT9"/>
<reference evidence="4 5" key="1">
    <citation type="submission" date="2019-09" db="EMBL/GenBank/DDBJ databases">
        <authorList>
            <person name="Valk L.C."/>
        </authorList>
    </citation>
    <scope>NUCLEOTIDE SEQUENCE [LARGE SCALE GENOMIC DNA]</scope>
    <source>
        <strain evidence="4">GalUA</strain>
    </source>
</reference>
<evidence type="ECO:0000313" key="5">
    <source>
        <dbReference type="Proteomes" id="UP000461768"/>
    </source>
</evidence>
<evidence type="ECO:0000313" key="4">
    <source>
        <dbReference type="EMBL" id="KAB1434284.1"/>
    </source>
</evidence>
<dbReference type="InterPro" id="IPR050288">
    <property type="entry name" value="Cellulose_deg_GH3"/>
</dbReference>
<dbReference type="Gene3D" id="3.40.50.1700">
    <property type="entry name" value="Glycoside hydrolase family 3 C-terminal domain"/>
    <property type="match status" value="1"/>
</dbReference>
<comment type="caution">
    <text evidence="4">The sequence shown here is derived from an EMBL/GenBank/DDBJ whole genome shotgun (WGS) entry which is preliminary data.</text>
</comment>
<dbReference type="GO" id="GO:0005975">
    <property type="term" value="P:carbohydrate metabolic process"/>
    <property type="evidence" value="ECO:0007669"/>
    <property type="project" value="InterPro"/>
</dbReference>
<evidence type="ECO:0000256" key="1">
    <source>
        <dbReference type="ARBA" id="ARBA00005336"/>
    </source>
</evidence>
<comment type="similarity">
    <text evidence="1">Belongs to the glycosyl hydrolase 3 family.</text>
</comment>
<organism evidence="4 5">
    <name type="scientific">Candidatus Galacturonatibacter soehngenii</name>
    <dbReference type="NCBI Taxonomy" id="2307010"/>
    <lineage>
        <taxon>Bacteria</taxon>
        <taxon>Bacillati</taxon>
        <taxon>Bacillota</taxon>
        <taxon>Clostridia</taxon>
        <taxon>Lachnospirales</taxon>
        <taxon>Lachnospiraceae</taxon>
        <taxon>Candidatus Galacturonatibacter</taxon>
    </lineage>
</organism>
<dbReference type="PANTHER" id="PTHR42715">
    <property type="entry name" value="BETA-GLUCOSIDASE"/>
    <property type="match status" value="1"/>
</dbReference>
<sequence>MKKYDYSLKKYAKIARQAAAEGCVLLRNENETLPLRTGDKVAVFGRCASYYYKSGVGSGGLVNTKYVVSILDALKAYKGITIHEPLLQIYEKWIKENPIDEGNGWGTVPWSQKEMPISDEIIALAKKDSNVAVVIVGRTAGEDQDNKNEAGSYLLTDIEKDMISKVSKAFERTVVLLNVSNIIDMKWVEEYHPSALMYVWQGGQEGGNGVVDVLTGQVNPCGKLTDTIAYDITDYPSSAYFGDSKKNYYKEDIYVGYRYFESCAKEKVLYPFGFGLSYTTFDITANIKEVKEDKVSVAVMVKNTGKKPGKEVVQVYIKAPQGKLGKPLRVLVGFGKTRVLKPEESQELLIDCPKSYFASYDDAGITGHLSCLLLEEGDYDVYVGADVRSASHCGSFFQKEVILEQLQEACAPVECFERFKLQESKTKTYAMAWDRVPVRKIDIKERIKDLRTSEIAYTGDRGYRLVDVFEKKVTMEQFIAQLSEEDLRCLHRGEGMCSPKVTPGTAGAFGGVTPRLREFGIPVACCADGPSGIRMDSGAFAFSLPNGTLLGCTFNLTLIEELFQMVGIELLKNKVDTILGPGINIHRNPLNGRNFEYISEDPILTGKIAAVQLKAMHEFGVTGTMKHFCANNQEQDRCVVEAVVSERALREIYLKGYEIAVKEGHARAIMTTYGPVNGIWTAGNFDLCTVILRKEWNFDGIAMTDWWASANWEGQEDQKTNRAAMVLAQNDIYMVCQDAHEEEEIDNLKEELECGVITRSDLQRNAKNILNFILQSPAMLHELGKMNLDDIEDFNEGEDVATTPEITEYFPVDLETGRLILDCIDETIQFKDIINFGITTAGEANYSILLEITTSLSKLAQIPISVYFDNIYRGTISIQGTEGKTILVTEKIGYIKGKYHYIKLVCKEHGVTINRIEIIKEVE</sequence>
<feature type="domain" description="Fibronectin type III-like" evidence="3">
    <location>
        <begin position="311"/>
        <end position="387"/>
    </location>
</feature>
<dbReference type="SMART" id="SM01217">
    <property type="entry name" value="Fn3_like"/>
    <property type="match status" value="1"/>
</dbReference>
<dbReference type="Pfam" id="PF14310">
    <property type="entry name" value="Fn3-like"/>
    <property type="match status" value="1"/>
</dbReference>
<dbReference type="SUPFAM" id="SSF52279">
    <property type="entry name" value="Beta-D-glucan exohydrolase, C-terminal domain"/>
    <property type="match status" value="1"/>
</dbReference>
<dbReference type="InterPro" id="IPR036881">
    <property type="entry name" value="Glyco_hydro_3_C_sf"/>
</dbReference>
<keyword evidence="5" id="KW-1185">Reference proteome</keyword>
<keyword evidence="2" id="KW-0378">Hydrolase</keyword>
<dbReference type="Pfam" id="PF01915">
    <property type="entry name" value="Glyco_hydro_3_C"/>
    <property type="match status" value="1"/>
</dbReference>
<dbReference type="Proteomes" id="UP000461768">
    <property type="component" value="Unassembled WGS sequence"/>
</dbReference>
<reference evidence="4 5" key="2">
    <citation type="submission" date="2020-02" db="EMBL/GenBank/DDBJ databases">
        <title>Candidatus Galacturonibacter soehngenii shows hetero-acetogenic catabolism of galacturonic acid but lacks a canonical carbon monoxide dehydrogenase/acetyl-CoA synthase complex.</title>
        <authorList>
            <person name="Diender M."/>
            <person name="Stouten G.R."/>
            <person name="Petersen J.F."/>
            <person name="Nielsen P.H."/>
            <person name="Dueholm M.S."/>
            <person name="Pronk J.T."/>
            <person name="Van Loosdrecht M.C.M."/>
        </authorList>
    </citation>
    <scope>NUCLEOTIDE SEQUENCE [LARGE SCALE GENOMIC DNA]</scope>
    <source>
        <strain evidence="4">GalUA</strain>
    </source>
</reference>
<evidence type="ECO:0000259" key="3">
    <source>
        <dbReference type="SMART" id="SM01217"/>
    </source>
</evidence>
<protein>
    <submittedName>
        <fullName evidence="4">Beta-glucosidase</fullName>
    </submittedName>
</protein>
<dbReference type="InterPro" id="IPR026891">
    <property type="entry name" value="Fn3-like"/>
</dbReference>
<dbReference type="InterPro" id="IPR001764">
    <property type="entry name" value="Glyco_hydro_3_N"/>
</dbReference>
<dbReference type="Gene3D" id="2.60.40.10">
    <property type="entry name" value="Immunoglobulins"/>
    <property type="match status" value="1"/>
</dbReference>